<dbReference type="InterPro" id="IPR036641">
    <property type="entry name" value="HPT_dom_sf"/>
</dbReference>
<proteinExistence type="predicted"/>
<dbReference type="Gene3D" id="1.20.120.160">
    <property type="entry name" value="HPT domain"/>
    <property type="match status" value="1"/>
</dbReference>
<sequence length="124" mass="13542">MTRESTEKTGLVLDSDHLEAFTGGDAGLARDILQTFAEYAPGYLSVLETVSEAEWQPAVHKLKGAARGIGAFALAQAAEMAESLFENPEAAYGDLSNQERRNRCLRDLEDHLRVVLTKIGAQYS</sequence>
<keyword evidence="4" id="KW-1185">Reference proteome</keyword>
<dbReference type="GO" id="GO:0000160">
    <property type="term" value="P:phosphorelay signal transduction system"/>
    <property type="evidence" value="ECO:0007669"/>
    <property type="project" value="UniProtKB-KW"/>
</dbReference>
<dbReference type="InterPro" id="IPR008207">
    <property type="entry name" value="Sig_transdc_His_kin_Hpt_dom"/>
</dbReference>
<evidence type="ECO:0000256" key="1">
    <source>
        <dbReference type="ARBA" id="ARBA00023012"/>
    </source>
</evidence>
<dbReference type="Pfam" id="PF01627">
    <property type="entry name" value="Hpt"/>
    <property type="match status" value="1"/>
</dbReference>
<evidence type="ECO:0000313" key="3">
    <source>
        <dbReference type="EMBL" id="RMB08980.1"/>
    </source>
</evidence>
<name>A0A3M0CKR4_9PROT</name>
<organism evidence="3 4">
    <name type="scientific">Eilatimonas milleporae</name>
    <dbReference type="NCBI Taxonomy" id="911205"/>
    <lineage>
        <taxon>Bacteria</taxon>
        <taxon>Pseudomonadati</taxon>
        <taxon>Pseudomonadota</taxon>
        <taxon>Alphaproteobacteria</taxon>
        <taxon>Kordiimonadales</taxon>
        <taxon>Kordiimonadaceae</taxon>
        <taxon>Eilatimonas</taxon>
    </lineage>
</organism>
<feature type="domain" description="HPt" evidence="2">
    <location>
        <begin position="31"/>
        <end position="98"/>
    </location>
</feature>
<dbReference type="GO" id="GO:0004672">
    <property type="term" value="F:protein kinase activity"/>
    <property type="evidence" value="ECO:0007669"/>
    <property type="project" value="UniProtKB-ARBA"/>
</dbReference>
<dbReference type="RefSeq" id="WP_170163701.1">
    <property type="nucleotide sequence ID" value="NZ_REFR01000010.1"/>
</dbReference>
<protein>
    <submittedName>
        <fullName evidence="3">Hpt domain-containing protein</fullName>
    </submittedName>
</protein>
<reference evidence="3 4" key="1">
    <citation type="submission" date="2018-10" db="EMBL/GenBank/DDBJ databases">
        <title>Genomic Encyclopedia of Archaeal and Bacterial Type Strains, Phase II (KMG-II): from individual species to whole genera.</title>
        <authorList>
            <person name="Goeker M."/>
        </authorList>
    </citation>
    <scope>NUCLEOTIDE SEQUENCE [LARGE SCALE GENOMIC DNA]</scope>
    <source>
        <strain evidence="3 4">DSM 25217</strain>
    </source>
</reference>
<gene>
    <name evidence="3" type="ORF">BXY39_1627</name>
</gene>
<dbReference type="Proteomes" id="UP000271227">
    <property type="component" value="Unassembled WGS sequence"/>
</dbReference>
<dbReference type="EMBL" id="REFR01000010">
    <property type="protein sequence ID" value="RMB08980.1"/>
    <property type="molecule type" value="Genomic_DNA"/>
</dbReference>
<comment type="caution">
    <text evidence="3">The sequence shown here is derived from an EMBL/GenBank/DDBJ whole genome shotgun (WGS) entry which is preliminary data.</text>
</comment>
<evidence type="ECO:0000313" key="4">
    <source>
        <dbReference type="Proteomes" id="UP000271227"/>
    </source>
</evidence>
<dbReference type="SUPFAM" id="SSF47226">
    <property type="entry name" value="Histidine-containing phosphotransfer domain, HPT domain"/>
    <property type="match status" value="1"/>
</dbReference>
<evidence type="ECO:0000259" key="2">
    <source>
        <dbReference type="Pfam" id="PF01627"/>
    </source>
</evidence>
<keyword evidence="1" id="KW-0902">Two-component regulatory system</keyword>
<dbReference type="InParanoid" id="A0A3M0CKR4"/>
<dbReference type="AlphaFoldDB" id="A0A3M0CKR4"/>
<accession>A0A3M0CKR4</accession>